<evidence type="ECO:0000256" key="9">
    <source>
        <dbReference type="ARBA" id="ARBA00022840"/>
    </source>
</evidence>
<dbReference type="Gene3D" id="3.30.565.10">
    <property type="entry name" value="Histidine kinase-like ATPase, C-terminal domain"/>
    <property type="match status" value="1"/>
</dbReference>
<evidence type="ECO:0000256" key="7">
    <source>
        <dbReference type="ARBA" id="ARBA00022741"/>
    </source>
</evidence>
<organism evidence="15 16">
    <name type="scientific">Paenibacillus eucommiae</name>
    <dbReference type="NCBI Taxonomy" id="1355755"/>
    <lineage>
        <taxon>Bacteria</taxon>
        <taxon>Bacillati</taxon>
        <taxon>Bacillota</taxon>
        <taxon>Bacilli</taxon>
        <taxon>Bacillales</taxon>
        <taxon>Paenibacillaceae</taxon>
        <taxon>Paenibacillus</taxon>
    </lineage>
</organism>
<evidence type="ECO:0000256" key="6">
    <source>
        <dbReference type="ARBA" id="ARBA00022679"/>
    </source>
</evidence>
<dbReference type="EC" id="2.7.13.3" evidence="3"/>
<feature type="transmembrane region" description="Helical" evidence="12">
    <location>
        <begin position="296"/>
        <end position="319"/>
    </location>
</feature>
<dbReference type="SMART" id="SM00387">
    <property type="entry name" value="HATPase_c"/>
    <property type="match status" value="1"/>
</dbReference>
<dbReference type="InterPro" id="IPR036890">
    <property type="entry name" value="HATPase_C_sf"/>
</dbReference>
<dbReference type="Proteomes" id="UP001519287">
    <property type="component" value="Unassembled WGS sequence"/>
</dbReference>
<name>A0ABS4J0R2_9BACL</name>
<feature type="transmembrane region" description="Helical" evidence="12">
    <location>
        <begin position="362"/>
        <end position="383"/>
    </location>
</feature>
<feature type="domain" description="Histidine kinase" evidence="13">
    <location>
        <begin position="824"/>
        <end position="927"/>
    </location>
</feature>
<dbReference type="Pfam" id="PF06580">
    <property type="entry name" value="His_kinase"/>
    <property type="match status" value="1"/>
</dbReference>
<feature type="transmembrane region" description="Helical" evidence="12">
    <location>
        <begin position="634"/>
        <end position="656"/>
    </location>
</feature>
<keyword evidence="12" id="KW-1133">Transmembrane helix</keyword>
<evidence type="ECO:0000256" key="8">
    <source>
        <dbReference type="ARBA" id="ARBA00022777"/>
    </source>
</evidence>
<evidence type="ECO:0000256" key="5">
    <source>
        <dbReference type="ARBA" id="ARBA00022553"/>
    </source>
</evidence>
<keyword evidence="5" id="KW-0597">Phosphoprotein</keyword>
<dbReference type="GO" id="GO:0016301">
    <property type="term" value="F:kinase activity"/>
    <property type="evidence" value="ECO:0007669"/>
    <property type="project" value="UniProtKB-KW"/>
</dbReference>
<dbReference type="InterPro" id="IPR050640">
    <property type="entry name" value="Bact_2-comp_sensor_kinase"/>
</dbReference>
<feature type="domain" description="HAMP" evidence="14">
    <location>
        <begin position="653"/>
        <end position="706"/>
    </location>
</feature>
<dbReference type="SMART" id="SM00304">
    <property type="entry name" value="HAMP"/>
    <property type="match status" value="1"/>
</dbReference>
<comment type="catalytic activity">
    <reaction evidence="1">
        <text>ATP + protein L-histidine = ADP + protein N-phospho-L-histidine.</text>
        <dbReference type="EC" id="2.7.13.3"/>
    </reaction>
</comment>
<dbReference type="InterPro" id="IPR003660">
    <property type="entry name" value="HAMP_dom"/>
</dbReference>
<evidence type="ECO:0000313" key="16">
    <source>
        <dbReference type="Proteomes" id="UP001519287"/>
    </source>
</evidence>
<keyword evidence="16" id="KW-1185">Reference proteome</keyword>
<keyword evidence="10" id="KW-0902">Two-component regulatory system</keyword>
<dbReference type="SUPFAM" id="SSF55874">
    <property type="entry name" value="ATPase domain of HSP90 chaperone/DNA topoisomerase II/histidine kinase"/>
    <property type="match status" value="1"/>
</dbReference>
<sequence>MKLSLLRLLQTRRFPLHTILIALSLVAVAVSLSIISILLLGSTKSLITEKLDVIHTTKFNQIASDIEAFFDDSRKIAVYLENNPFLAENIRKLENNEGNSFEKHERMLSINKFLLNLTQYNENIKSINIVTEKDQYYSGGVLFTYDLARILGSNQVVDLKLKYPDTIFRPTTTVRKTGMTFAKHLTGEVYYASSLRRGSMVYGNLYILLRDDFLAGRIAELDTMMIVDETGHTVYKGKRYEEMESKITSQLIIPSINKPIVYTDKNVQIYARQLNVQKWTLFHSVDLNTYREQSDLLRSLAVISFLISLVITFAFARFISKRILRPAAKLAGVVKRYHVGDAATVRFSQDSPKRKFSLREKVFYYLLITIMLPICCFVALFYMQSSSIITKQTTDAYQTVLQKAADNLSIVMDKKEKLLLGISYSEIAHNLLQTQTESDTAALFDMIEQYVYLGLDNDIYSLYDNNNKLIVSSGFRQAQQLDEELAAQLEQMSRGIVWTMDKDRVNTDIVRLSMPVNSLKIGKRLGYALVEMKYDDFKKKFSDLDAGSGDMFILKDDGLEKGMSGNHEQQGEEAWKVDLAAAIDGNSGNRKVDIAGAEHLFFYEQAGSKSWYLASVFANSAIARQSSAAIFNNIYLLVVLLLSILLLAFYMSWTLMRPINRINDMLNISSLEHLERIPDDYYFIDEIHELGSNFNRMIGRIEDLIDDLLMANLKQHEVEIDKKTAEIHALQAQINPHFLQNTLDNTIYMIKENHKDQAVEMIKSLSSLFRYGISRGETIIPVHEELKYAKAYVSIVNLRYRGKIKFYWEVEDSLLNYRTLKLILQPIIENAINHGIRDTSEAGTVRIECKDIGEHLQFSVADNGKGISEEKLAELRNSLISGQHSDRIGICNVQSRIRLYFGDEFGVGISSISNKGTTVTLTIPKISP</sequence>
<evidence type="ECO:0000256" key="3">
    <source>
        <dbReference type="ARBA" id="ARBA00012438"/>
    </source>
</evidence>
<dbReference type="PANTHER" id="PTHR34220:SF7">
    <property type="entry name" value="SENSOR HISTIDINE KINASE YPDA"/>
    <property type="match status" value="1"/>
</dbReference>
<dbReference type="EMBL" id="JAGGLB010000018">
    <property type="protein sequence ID" value="MBP1993411.1"/>
    <property type="molecule type" value="Genomic_DNA"/>
</dbReference>
<dbReference type="PROSITE" id="PS50109">
    <property type="entry name" value="HIS_KIN"/>
    <property type="match status" value="1"/>
</dbReference>
<dbReference type="InterPro" id="IPR010559">
    <property type="entry name" value="Sig_transdc_His_kin_internal"/>
</dbReference>
<comment type="subcellular location">
    <subcellularLocation>
        <location evidence="2">Cell membrane</location>
        <topology evidence="2">Multi-pass membrane protein</topology>
    </subcellularLocation>
</comment>
<accession>A0ABS4J0R2</accession>
<evidence type="ECO:0000256" key="2">
    <source>
        <dbReference type="ARBA" id="ARBA00004651"/>
    </source>
</evidence>
<evidence type="ECO:0000259" key="14">
    <source>
        <dbReference type="PROSITE" id="PS50885"/>
    </source>
</evidence>
<dbReference type="InterPro" id="IPR005467">
    <property type="entry name" value="His_kinase_dom"/>
</dbReference>
<keyword evidence="9" id="KW-0067">ATP-binding</keyword>
<evidence type="ECO:0000256" key="10">
    <source>
        <dbReference type="ARBA" id="ARBA00023012"/>
    </source>
</evidence>
<feature type="transmembrane region" description="Helical" evidence="12">
    <location>
        <begin position="20"/>
        <end position="41"/>
    </location>
</feature>
<dbReference type="Pfam" id="PF02518">
    <property type="entry name" value="HATPase_c"/>
    <property type="match status" value="1"/>
</dbReference>
<dbReference type="Pfam" id="PF00672">
    <property type="entry name" value="HAMP"/>
    <property type="match status" value="1"/>
</dbReference>
<evidence type="ECO:0000256" key="11">
    <source>
        <dbReference type="ARBA" id="ARBA00023136"/>
    </source>
</evidence>
<reference evidence="15 16" key="1">
    <citation type="submission" date="2021-03" db="EMBL/GenBank/DDBJ databases">
        <title>Genomic Encyclopedia of Type Strains, Phase IV (KMG-IV): sequencing the most valuable type-strain genomes for metagenomic binning, comparative biology and taxonomic classification.</title>
        <authorList>
            <person name="Goeker M."/>
        </authorList>
    </citation>
    <scope>NUCLEOTIDE SEQUENCE [LARGE SCALE GENOMIC DNA]</scope>
    <source>
        <strain evidence="15 16">DSM 26048</strain>
    </source>
</reference>
<dbReference type="RefSeq" id="WP_209975227.1">
    <property type="nucleotide sequence ID" value="NZ_JAGGLB010000018.1"/>
</dbReference>
<keyword evidence="6" id="KW-0808">Transferase</keyword>
<evidence type="ECO:0000313" key="15">
    <source>
        <dbReference type="EMBL" id="MBP1993411.1"/>
    </source>
</evidence>
<evidence type="ECO:0000256" key="4">
    <source>
        <dbReference type="ARBA" id="ARBA00022475"/>
    </source>
</evidence>
<dbReference type="InterPro" id="IPR003594">
    <property type="entry name" value="HATPase_dom"/>
</dbReference>
<protein>
    <recommendedName>
        <fullName evidence="3">histidine kinase</fullName>
        <ecNumber evidence="3">2.7.13.3</ecNumber>
    </recommendedName>
</protein>
<evidence type="ECO:0000256" key="1">
    <source>
        <dbReference type="ARBA" id="ARBA00000085"/>
    </source>
</evidence>
<keyword evidence="4" id="KW-1003">Cell membrane</keyword>
<dbReference type="PANTHER" id="PTHR34220">
    <property type="entry name" value="SENSOR HISTIDINE KINASE YPDA"/>
    <property type="match status" value="1"/>
</dbReference>
<gene>
    <name evidence="15" type="ORF">J2Z66_005032</name>
</gene>
<evidence type="ECO:0000256" key="12">
    <source>
        <dbReference type="SAM" id="Phobius"/>
    </source>
</evidence>
<dbReference type="PROSITE" id="PS50885">
    <property type="entry name" value="HAMP"/>
    <property type="match status" value="1"/>
</dbReference>
<proteinExistence type="predicted"/>
<evidence type="ECO:0000259" key="13">
    <source>
        <dbReference type="PROSITE" id="PS50109"/>
    </source>
</evidence>
<keyword evidence="7" id="KW-0547">Nucleotide-binding</keyword>
<comment type="caution">
    <text evidence="15">The sequence shown here is derived from an EMBL/GenBank/DDBJ whole genome shotgun (WGS) entry which is preliminary data.</text>
</comment>
<keyword evidence="12" id="KW-0812">Transmembrane</keyword>
<keyword evidence="8 15" id="KW-0418">Kinase</keyword>
<keyword evidence="11 12" id="KW-0472">Membrane</keyword>
<dbReference type="Gene3D" id="6.10.340.10">
    <property type="match status" value="1"/>
</dbReference>